<gene>
    <name evidence="1" type="ORF">TSUD_422740</name>
</gene>
<dbReference type="AlphaFoldDB" id="A0A1B5Z8D0"/>
<proteinExistence type="predicted"/>
<organism evidence="1 2">
    <name type="scientific">Trifolium subterraneum</name>
    <name type="common">Subterranean clover</name>
    <dbReference type="NCBI Taxonomy" id="3900"/>
    <lineage>
        <taxon>Eukaryota</taxon>
        <taxon>Viridiplantae</taxon>
        <taxon>Streptophyta</taxon>
        <taxon>Embryophyta</taxon>
        <taxon>Tracheophyta</taxon>
        <taxon>Spermatophyta</taxon>
        <taxon>Magnoliopsida</taxon>
        <taxon>eudicotyledons</taxon>
        <taxon>Gunneridae</taxon>
        <taxon>Pentapetalae</taxon>
        <taxon>rosids</taxon>
        <taxon>fabids</taxon>
        <taxon>Fabales</taxon>
        <taxon>Fabaceae</taxon>
        <taxon>Papilionoideae</taxon>
        <taxon>50 kb inversion clade</taxon>
        <taxon>NPAAA clade</taxon>
        <taxon>Hologalegina</taxon>
        <taxon>IRL clade</taxon>
        <taxon>Trifolieae</taxon>
        <taxon>Trifolium</taxon>
    </lineage>
</organism>
<name>A0A1B5Z8D0_TRISU</name>
<sequence length="240" mass="27843">MRCRHGSLPFLYLGLPIGGDSRRLNFWYPLVDRIRKRLSGWKCKNLSFGGRLILLKSVLSSIPVYFLSFFKAPAGIISSLDSIFCKFFWGGSEDSRKLSWIKWETVCSRRECGGLGVKRLKEFNCALLGKWIWRVLEEKDRLWCLVIKARYGQEGERVRFAEGVGSTWWRSVNHVRSGGGMVDNRWLLDNMVRKIGDGRGTLFWKDPWLAEGEPVILERSFSRLFELAENKLATVYDMFD</sequence>
<dbReference type="OrthoDB" id="1743609at2759"/>
<evidence type="ECO:0000313" key="2">
    <source>
        <dbReference type="Proteomes" id="UP000242715"/>
    </source>
</evidence>
<evidence type="ECO:0000313" key="1">
    <source>
        <dbReference type="EMBL" id="GAU10361.1"/>
    </source>
</evidence>
<dbReference type="Proteomes" id="UP000242715">
    <property type="component" value="Unassembled WGS sequence"/>
</dbReference>
<comment type="caution">
    <text evidence="1">The sequence shown here is derived from an EMBL/GenBank/DDBJ whole genome shotgun (WGS) entry which is preliminary data.</text>
</comment>
<keyword evidence="2" id="KW-1185">Reference proteome</keyword>
<feature type="non-terminal residue" evidence="1">
    <location>
        <position position="240"/>
    </location>
</feature>
<dbReference type="EMBL" id="BCLP01046980">
    <property type="protein sequence ID" value="GAU10361.1"/>
    <property type="molecule type" value="Genomic_DNA"/>
</dbReference>
<protein>
    <recommendedName>
        <fullName evidence="3">Reverse transcriptase zinc-binding domain-containing protein</fullName>
    </recommendedName>
</protein>
<dbReference type="PANTHER" id="PTHR33116:SF78">
    <property type="entry name" value="OS12G0587133 PROTEIN"/>
    <property type="match status" value="1"/>
</dbReference>
<dbReference type="PANTHER" id="PTHR33116">
    <property type="entry name" value="REVERSE TRANSCRIPTASE ZINC-BINDING DOMAIN-CONTAINING PROTEIN-RELATED-RELATED"/>
    <property type="match status" value="1"/>
</dbReference>
<reference evidence="2" key="1">
    <citation type="journal article" date="2017" name="Front. Plant Sci.">
        <title>Climate Clever Clovers: New Paradigm to Reduce the Environmental Footprint of Ruminants by Breeding Low Methanogenic Forages Utilizing Haplotype Variation.</title>
        <authorList>
            <person name="Kaur P."/>
            <person name="Appels R."/>
            <person name="Bayer P.E."/>
            <person name="Keeble-Gagnere G."/>
            <person name="Wang J."/>
            <person name="Hirakawa H."/>
            <person name="Shirasawa K."/>
            <person name="Vercoe P."/>
            <person name="Stefanova K."/>
            <person name="Durmic Z."/>
            <person name="Nichols P."/>
            <person name="Revell C."/>
            <person name="Isobe S.N."/>
            <person name="Edwards D."/>
            <person name="Erskine W."/>
        </authorList>
    </citation>
    <scope>NUCLEOTIDE SEQUENCE [LARGE SCALE GENOMIC DNA]</scope>
    <source>
        <strain evidence="2">cv. Daliak</strain>
    </source>
</reference>
<accession>A0A1B5Z8D0</accession>
<evidence type="ECO:0008006" key="3">
    <source>
        <dbReference type="Google" id="ProtNLM"/>
    </source>
</evidence>